<comment type="caution">
    <text evidence="1">The sequence shown here is derived from an EMBL/GenBank/DDBJ whole genome shotgun (WGS) entry which is preliminary data.</text>
</comment>
<dbReference type="Proteomes" id="UP000324222">
    <property type="component" value="Unassembled WGS sequence"/>
</dbReference>
<accession>A0A5B7IYH3</accession>
<gene>
    <name evidence="1" type="ORF">E2C01_080472</name>
</gene>
<dbReference type="EMBL" id="VSRR010069232">
    <property type="protein sequence ID" value="MPC85688.1"/>
    <property type="molecule type" value="Genomic_DNA"/>
</dbReference>
<sequence length="160" mass="17953">MYCGRGYCSATPRHATRSVVLNAAWSALTLAWQSTCLPFFDWSSCQVQPVYLYSLLSTVTLQCVDCNSASSRQLQASFKVPRLQDSGRRLLIKPPRARYQVFCIPTLNTGKLSPGVSFHHTCICRWCGWYQDMNTVRKGGTKKGEKDHIGGIPHLSHLLD</sequence>
<reference evidence="1 2" key="1">
    <citation type="submission" date="2019-05" db="EMBL/GenBank/DDBJ databases">
        <title>Another draft genome of Portunus trituberculatus and its Hox gene families provides insights of decapod evolution.</title>
        <authorList>
            <person name="Jeong J.-H."/>
            <person name="Song I."/>
            <person name="Kim S."/>
            <person name="Choi T."/>
            <person name="Kim D."/>
            <person name="Ryu S."/>
            <person name="Kim W."/>
        </authorList>
    </citation>
    <scope>NUCLEOTIDE SEQUENCE [LARGE SCALE GENOMIC DNA]</scope>
    <source>
        <tissue evidence="1">Muscle</tissue>
    </source>
</reference>
<dbReference type="AlphaFoldDB" id="A0A5B7IYH3"/>
<evidence type="ECO:0000313" key="2">
    <source>
        <dbReference type="Proteomes" id="UP000324222"/>
    </source>
</evidence>
<evidence type="ECO:0000313" key="1">
    <source>
        <dbReference type="EMBL" id="MPC85688.1"/>
    </source>
</evidence>
<keyword evidence="2" id="KW-1185">Reference proteome</keyword>
<organism evidence="1 2">
    <name type="scientific">Portunus trituberculatus</name>
    <name type="common">Swimming crab</name>
    <name type="synonym">Neptunus trituberculatus</name>
    <dbReference type="NCBI Taxonomy" id="210409"/>
    <lineage>
        <taxon>Eukaryota</taxon>
        <taxon>Metazoa</taxon>
        <taxon>Ecdysozoa</taxon>
        <taxon>Arthropoda</taxon>
        <taxon>Crustacea</taxon>
        <taxon>Multicrustacea</taxon>
        <taxon>Malacostraca</taxon>
        <taxon>Eumalacostraca</taxon>
        <taxon>Eucarida</taxon>
        <taxon>Decapoda</taxon>
        <taxon>Pleocyemata</taxon>
        <taxon>Brachyura</taxon>
        <taxon>Eubrachyura</taxon>
        <taxon>Portunoidea</taxon>
        <taxon>Portunidae</taxon>
        <taxon>Portuninae</taxon>
        <taxon>Portunus</taxon>
    </lineage>
</organism>
<protein>
    <submittedName>
        <fullName evidence="1">Uncharacterized protein</fullName>
    </submittedName>
</protein>
<name>A0A5B7IYH3_PORTR</name>
<proteinExistence type="predicted"/>